<comment type="caution">
    <text evidence="4">The sequence shown here is derived from an EMBL/GenBank/DDBJ whole genome shotgun (WGS) entry which is preliminary data.</text>
</comment>
<feature type="repeat" description="ANK" evidence="1">
    <location>
        <begin position="17"/>
        <end position="38"/>
    </location>
</feature>
<dbReference type="InterPro" id="IPR002110">
    <property type="entry name" value="Ankyrin_rpt"/>
</dbReference>
<feature type="domain" description="PGG" evidence="3">
    <location>
        <begin position="225"/>
        <end position="316"/>
    </location>
</feature>
<dbReference type="Pfam" id="PF00023">
    <property type="entry name" value="Ank"/>
    <property type="match status" value="2"/>
</dbReference>
<dbReference type="PANTHER" id="PTHR24128">
    <property type="entry name" value="HOMEOBOX PROTEIN WARIAI"/>
    <property type="match status" value="1"/>
</dbReference>
<dbReference type="PROSITE" id="PS50297">
    <property type="entry name" value="ANK_REP_REGION"/>
    <property type="match status" value="2"/>
</dbReference>
<sequence>MEIATLKPLFAQKLNYRGYSPMHLALQNKHYDIVRALMILDPKLIRVRGRGRITPLHFVAKEIGDNEQENVELLELLAEFLYACKSSIEDLTNQCKTAIHVAVKTGNTEAFKVLFGWLKRVHLTKILDWKDQNGDTVLHIAASKRQPEIIKLLIGYTNIYAKNFQGNTALEIFQLNPSGDPDVAERFHHQGHQARRFITILSLSQFYSMELTFFEKYINWFRVQNKSAREVMLIVSTLIAAATYQAALAPPKGYRKDSSSGPWANSAVVTTNSSSIAFGKPHQAGDLILSGLDQYMYTICNSLAFFASIATILATALTLGVGSFVCSIYGPICLLCCLTQLCSLLIQIPKTNAAAGNFLGVLWVFSWLAASSLTWYVTIKLQRDRRRIDATRRRV</sequence>
<name>A0ABD3L2J4_EUCGL</name>
<dbReference type="PANTHER" id="PTHR24128:SF24">
    <property type="entry name" value="ANKYRIN REPEAT PROTEIN"/>
    <property type="match status" value="1"/>
</dbReference>
<feature type="repeat" description="ANK" evidence="1">
    <location>
        <begin position="133"/>
        <end position="154"/>
    </location>
</feature>
<dbReference type="AlphaFoldDB" id="A0ABD3L2J4"/>
<feature type="transmembrane region" description="Helical" evidence="2">
    <location>
        <begin position="328"/>
        <end position="348"/>
    </location>
</feature>
<dbReference type="Pfam" id="PF13962">
    <property type="entry name" value="PGG"/>
    <property type="match status" value="1"/>
</dbReference>
<gene>
    <name evidence="4" type="ORF">ACJRO7_017799</name>
</gene>
<dbReference type="SUPFAM" id="SSF48403">
    <property type="entry name" value="Ankyrin repeat"/>
    <property type="match status" value="1"/>
</dbReference>
<organism evidence="4 5">
    <name type="scientific">Eucalyptus globulus</name>
    <name type="common">Tasmanian blue gum</name>
    <dbReference type="NCBI Taxonomy" id="34317"/>
    <lineage>
        <taxon>Eukaryota</taxon>
        <taxon>Viridiplantae</taxon>
        <taxon>Streptophyta</taxon>
        <taxon>Embryophyta</taxon>
        <taxon>Tracheophyta</taxon>
        <taxon>Spermatophyta</taxon>
        <taxon>Magnoliopsida</taxon>
        <taxon>eudicotyledons</taxon>
        <taxon>Gunneridae</taxon>
        <taxon>Pentapetalae</taxon>
        <taxon>rosids</taxon>
        <taxon>malvids</taxon>
        <taxon>Myrtales</taxon>
        <taxon>Myrtaceae</taxon>
        <taxon>Myrtoideae</taxon>
        <taxon>Eucalypteae</taxon>
        <taxon>Eucalyptus</taxon>
    </lineage>
</organism>
<feature type="transmembrane region" description="Helical" evidence="2">
    <location>
        <begin position="295"/>
        <end position="321"/>
    </location>
</feature>
<dbReference type="SMART" id="SM00248">
    <property type="entry name" value="ANK"/>
    <property type="match status" value="4"/>
</dbReference>
<evidence type="ECO:0000313" key="5">
    <source>
        <dbReference type="Proteomes" id="UP001634007"/>
    </source>
</evidence>
<dbReference type="InterPro" id="IPR036770">
    <property type="entry name" value="Ankyrin_rpt-contain_sf"/>
</dbReference>
<proteinExistence type="predicted"/>
<evidence type="ECO:0000256" key="1">
    <source>
        <dbReference type="PROSITE-ProRule" id="PRU00023"/>
    </source>
</evidence>
<keyword evidence="5" id="KW-1185">Reference proteome</keyword>
<keyword evidence="2" id="KW-0812">Transmembrane</keyword>
<evidence type="ECO:0000256" key="2">
    <source>
        <dbReference type="SAM" id="Phobius"/>
    </source>
</evidence>
<evidence type="ECO:0000313" key="4">
    <source>
        <dbReference type="EMBL" id="KAL3742380.1"/>
    </source>
</evidence>
<dbReference type="Proteomes" id="UP001634007">
    <property type="component" value="Unassembled WGS sequence"/>
</dbReference>
<dbReference type="Gene3D" id="1.25.40.20">
    <property type="entry name" value="Ankyrin repeat-containing domain"/>
    <property type="match status" value="1"/>
</dbReference>
<protein>
    <recommendedName>
        <fullName evidence="3">PGG domain-containing protein</fullName>
    </recommendedName>
</protein>
<dbReference type="InterPro" id="IPR026961">
    <property type="entry name" value="PGG_dom"/>
</dbReference>
<evidence type="ECO:0000259" key="3">
    <source>
        <dbReference type="Pfam" id="PF13962"/>
    </source>
</evidence>
<reference evidence="4 5" key="1">
    <citation type="submission" date="2024-11" db="EMBL/GenBank/DDBJ databases">
        <title>Chromosome-level genome assembly of Eucalyptus globulus Labill. provides insights into its genome evolution.</title>
        <authorList>
            <person name="Li X."/>
        </authorList>
    </citation>
    <scope>NUCLEOTIDE SEQUENCE [LARGE SCALE GENOMIC DNA]</scope>
    <source>
        <strain evidence="4">CL2024</strain>
        <tissue evidence="4">Fresh tender leaves</tissue>
    </source>
</reference>
<feature type="transmembrane region" description="Helical" evidence="2">
    <location>
        <begin position="354"/>
        <end position="377"/>
    </location>
</feature>
<keyword evidence="2" id="KW-0472">Membrane</keyword>
<keyword evidence="2" id="KW-1133">Transmembrane helix</keyword>
<dbReference type="PROSITE" id="PS50088">
    <property type="entry name" value="ANK_REPEAT"/>
    <property type="match status" value="2"/>
</dbReference>
<keyword evidence="1" id="KW-0040">ANK repeat</keyword>
<dbReference type="EMBL" id="JBJKBG010000004">
    <property type="protein sequence ID" value="KAL3742380.1"/>
    <property type="molecule type" value="Genomic_DNA"/>
</dbReference>
<accession>A0ABD3L2J4</accession>